<comment type="caution">
    <text evidence="2">The sequence shown here is derived from an EMBL/GenBank/DDBJ whole genome shotgun (WGS) entry which is preliminary data.</text>
</comment>
<proteinExistence type="predicted"/>
<dbReference type="EMBL" id="LGRX02023746">
    <property type="protein sequence ID" value="KAK3254321.1"/>
    <property type="molecule type" value="Genomic_DNA"/>
</dbReference>
<name>A0AAE0CG09_9CHLO</name>
<dbReference type="AlphaFoldDB" id="A0AAE0CG09"/>
<dbReference type="CDD" id="cd00132">
    <property type="entry name" value="CRIB"/>
    <property type="match status" value="1"/>
</dbReference>
<evidence type="ECO:0000313" key="3">
    <source>
        <dbReference type="Proteomes" id="UP001190700"/>
    </source>
</evidence>
<organism evidence="2 3">
    <name type="scientific">Cymbomonas tetramitiformis</name>
    <dbReference type="NCBI Taxonomy" id="36881"/>
    <lineage>
        <taxon>Eukaryota</taxon>
        <taxon>Viridiplantae</taxon>
        <taxon>Chlorophyta</taxon>
        <taxon>Pyramimonadophyceae</taxon>
        <taxon>Pyramimonadales</taxon>
        <taxon>Pyramimonadaceae</taxon>
        <taxon>Cymbomonas</taxon>
    </lineage>
</organism>
<accession>A0AAE0CG09</accession>
<evidence type="ECO:0000313" key="2">
    <source>
        <dbReference type="EMBL" id="KAK3254321.1"/>
    </source>
</evidence>
<dbReference type="Proteomes" id="UP001190700">
    <property type="component" value="Unassembled WGS sequence"/>
</dbReference>
<feature type="domain" description="CRIB" evidence="1">
    <location>
        <begin position="17"/>
        <end position="30"/>
    </location>
</feature>
<keyword evidence="3" id="KW-1185">Reference proteome</keyword>
<dbReference type="PROSITE" id="PS50108">
    <property type="entry name" value="CRIB"/>
    <property type="match status" value="1"/>
</dbReference>
<reference evidence="2 3" key="1">
    <citation type="journal article" date="2015" name="Genome Biol. Evol.">
        <title>Comparative Genomics of a Bacterivorous Green Alga Reveals Evolutionary Causalities and Consequences of Phago-Mixotrophic Mode of Nutrition.</title>
        <authorList>
            <person name="Burns J.A."/>
            <person name="Paasch A."/>
            <person name="Narechania A."/>
            <person name="Kim E."/>
        </authorList>
    </citation>
    <scope>NUCLEOTIDE SEQUENCE [LARGE SCALE GENOMIC DNA]</scope>
    <source>
        <strain evidence="2 3">PLY_AMNH</strain>
    </source>
</reference>
<protein>
    <recommendedName>
        <fullName evidence="1">CRIB domain-containing protein</fullName>
    </recommendedName>
</protein>
<dbReference type="InterPro" id="IPR000095">
    <property type="entry name" value="CRIB_dom"/>
</dbReference>
<sequence length="152" mass="16535">MITPRGEVDHTDEPSNIGLPTDVKHLAHIGWNVEEVPPPKVPELAVKPDMFNATQQEGAPCINLPDPPVSWVVRMARGEAVPGVPGRSYVIGRGYHRSLVCYPSFFSTRGALGRVRRVKALRVHKSAQTPAPGTSDADSILRLGVRAKSSKR</sequence>
<gene>
    <name evidence="2" type="ORF">CYMTET_36463</name>
</gene>
<evidence type="ECO:0000259" key="1">
    <source>
        <dbReference type="PROSITE" id="PS50108"/>
    </source>
</evidence>